<evidence type="ECO:0000256" key="1">
    <source>
        <dbReference type="SAM" id="MobiDB-lite"/>
    </source>
</evidence>
<evidence type="ECO:0000313" key="2">
    <source>
        <dbReference type="EMBL" id="MDD7966867.1"/>
    </source>
</evidence>
<dbReference type="EMBL" id="JAQZAO010000006">
    <property type="protein sequence ID" value="MDD7966867.1"/>
    <property type="molecule type" value="Genomic_DNA"/>
</dbReference>
<name>A0ABT5SVI4_9PSEU</name>
<feature type="region of interest" description="Disordered" evidence="1">
    <location>
        <begin position="1"/>
        <end position="44"/>
    </location>
</feature>
<accession>A0ABT5SVI4</accession>
<keyword evidence="3" id="KW-1185">Reference proteome</keyword>
<protein>
    <submittedName>
        <fullName evidence="2">Uncharacterized protein</fullName>
    </submittedName>
</protein>
<evidence type="ECO:0000313" key="3">
    <source>
        <dbReference type="Proteomes" id="UP001300763"/>
    </source>
</evidence>
<gene>
    <name evidence="2" type="ORF">PGB27_16140</name>
</gene>
<proteinExistence type="predicted"/>
<sequence length="112" mass="12195">MFRRSTTTTRARRSTAVLGHGDTVGTLGPEDAGPRHTRRAKQRKAIDDAALQARLDRVHRRLAEVGSVRVTGRAHVIGNEDARRDPLTRPFAAVDGVPAARRSHTAPLPHPA</sequence>
<comment type="caution">
    <text evidence="2">The sequence shown here is derived from an EMBL/GenBank/DDBJ whole genome shotgun (WGS) entry which is preliminary data.</text>
</comment>
<reference evidence="2 3" key="1">
    <citation type="submission" date="2023-02" db="EMBL/GenBank/DDBJ databases">
        <title>Genome sequencing required for Actinomycetospora new species description.</title>
        <authorList>
            <person name="Saimee Y."/>
            <person name="Duangmal K."/>
        </authorList>
    </citation>
    <scope>NUCLEOTIDE SEQUENCE [LARGE SCALE GENOMIC DNA]</scope>
    <source>
        <strain evidence="2 3">DW7H6</strain>
    </source>
</reference>
<dbReference type="Proteomes" id="UP001300763">
    <property type="component" value="Unassembled WGS sequence"/>
</dbReference>
<organism evidence="2 3">
    <name type="scientific">Actinomycetospora lemnae</name>
    <dbReference type="NCBI Taxonomy" id="3019891"/>
    <lineage>
        <taxon>Bacteria</taxon>
        <taxon>Bacillati</taxon>
        <taxon>Actinomycetota</taxon>
        <taxon>Actinomycetes</taxon>
        <taxon>Pseudonocardiales</taxon>
        <taxon>Pseudonocardiaceae</taxon>
        <taxon>Actinomycetospora</taxon>
    </lineage>
</organism>
<feature type="region of interest" description="Disordered" evidence="1">
    <location>
        <begin position="88"/>
        <end position="112"/>
    </location>
</feature>
<dbReference type="RefSeq" id="WP_274201394.1">
    <property type="nucleotide sequence ID" value="NZ_JAQZAO010000006.1"/>
</dbReference>